<reference evidence="1 4" key="1">
    <citation type="submission" date="2017-05" db="EMBL/GenBank/DDBJ databases">
        <authorList>
            <person name="Song R."/>
            <person name="Chenine A.L."/>
            <person name="Ruprecht R.M."/>
        </authorList>
    </citation>
    <scope>NUCLEOTIDE SEQUENCE [LARGE SCALE GENOMIC DNA]</scope>
    <source>
        <strain evidence="1 4">S567_C10_BS</strain>
    </source>
</reference>
<proteinExistence type="predicted"/>
<reference evidence="2 5" key="3">
    <citation type="submission" date="2018-07" db="EMBL/GenBank/DDBJ databases">
        <title>Mechanisms of high-level aminoglycoside resistance among Gram-negative pathogens in Brazil.</title>
        <authorList>
            <person name="Ballaben A.S."/>
            <person name="Darini A.L.C."/>
            <person name="Doi Y."/>
        </authorList>
    </citation>
    <scope>NUCLEOTIDE SEQUENCE [LARGE SCALE GENOMIC DNA]</scope>
    <source>
        <strain evidence="2 5">B2-305</strain>
    </source>
</reference>
<reference evidence="3 6" key="4">
    <citation type="submission" date="2019-01" db="EMBL/GenBank/DDBJ databases">
        <title>The Pseudomonas aeruginosa pan-genome provides new insights on its population structure, horizontal gene transfer and pathogenicity.</title>
        <authorList>
            <person name="Freschi L."/>
            <person name="Vincent A.T."/>
            <person name="Jeukens J."/>
            <person name="Emond-Rheault J.-G."/>
            <person name="Kukavica-Ibrulj I."/>
            <person name="Dupont M.-J."/>
            <person name="Charette S.J."/>
            <person name="Boyle B."/>
            <person name="Levesque R.C."/>
        </authorList>
    </citation>
    <scope>NUCLEOTIDE SEQUENCE [LARGE SCALE GENOMIC DNA]</scope>
    <source>
        <strain evidence="3 6">PA-W36</strain>
    </source>
</reference>
<dbReference type="EMBL" id="NFFZ01000001">
    <property type="protein sequence ID" value="OTI66217.1"/>
    <property type="molecule type" value="Genomic_DNA"/>
</dbReference>
<dbReference type="Proteomes" id="UP000284767">
    <property type="component" value="Unassembled WGS sequence"/>
</dbReference>
<dbReference type="Proteomes" id="UP000253594">
    <property type="component" value="Unassembled WGS sequence"/>
</dbReference>
<name>A0A263PUX1_PSEAI</name>
<evidence type="ECO:0000313" key="4">
    <source>
        <dbReference type="Proteomes" id="UP000194857"/>
    </source>
</evidence>
<dbReference type="Proteomes" id="UP000194857">
    <property type="component" value="Unassembled WGS sequence"/>
</dbReference>
<dbReference type="AlphaFoldDB" id="A0A263PUX1"/>
<evidence type="ECO:0000313" key="1">
    <source>
        <dbReference type="EMBL" id="OTI66217.1"/>
    </source>
</evidence>
<dbReference type="EMBL" id="QORE01001217">
    <property type="protein sequence ID" value="RCI71813.1"/>
    <property type="molecule type" value="Genomic_DNA"/>
</dbReference>
<gene>
    <name evidence="1" type="ORF">CAZ10_02715</name>
    <name evidence="2" type="ORF">DT376_27085</name>
    <name evidence="3" type="ORF">IPC1295_06730</name>
</gene>
<evidence type="ECO:0000313" key="3">
    <source>
        <dbReference type="EMBL" id="RPM19975.1"/>
    </source>
</evidence>
<sequence>MNQHGGRLRGFCLVIYTVFFPAGNCRSPLEPWKAVPI</sequence>
<evidence type="ECO:0000313" key="2">
    <source>
        <dbReference type="EMBL" id="RCI71813.1"/>
    </source>
</evidence>
<protein>
    <submittedName>
        <fullName evidence="2">DNA repair protein</fullName>
    </submittedName>
</protein>
<dbReference type="EMBL" id="NSNE01000003">
    <property type="protein sequence ID" value="RPM19975.1"/>
    <property type="molecule type" value="Genomic_DNA"/>
</dbReference>
<reference evidence="3 6" key="2">
    <citation type="submission" date="2017-08" db="EMBL/GenBank/DDBJ databases">
        <authorList>
            <person name="Feschi L."/>
            <person name="Jeukens J."/>
            <person name="Emond-Rheault J.-G."/>
            <person name="Kukavica-Ibrulj I."/>
            <person name="Boyle B."/>
            <person name="Levesque R.C."/>
        </authorList>
    </citation>
    <scope>NUCLEOTIDE SEQUENCE [LARGE SCALE GENOMIC DNA]</scope>
    <source>
        <strain evidence="3 6">PA-W36</strain>
    </source>
</reference>
<evidence type="ECO:0000313" key="5">
    <source>
        <dbReference type="Proteomes" id="UP000253594"/>
    </source>
</evidence>
<comment type="caution">
    <text evidence="2">The sequence shown here is derived from an EMBL/GenBank/DDBJ whole genome shotgun (WGS) entry which is preliminary data.</text>
</comment>
<accession>A0A263PUX1</accession>
<evidence type="ECO:0000313" key="6">
    <source>
        <dbReference type="Proteomes" id="UP000284767"/>
    </source>
</evidence>
<organism evidence="2 5">
    <name type="scientific">Pseudomonas aeruginosa</name>
    <dbReference type="NCBI Taxonomy" id="287"/>
    <lineage>
        <taxon>Bacteria</taxon>
        <taxon>Pseudomonadati</taxon>
        <taxon>Pseudomonadota</taxon>
        <taxon>Gammaproteobacteria</taxon>
        <taxon>Pseudomonadales</taxon>
        <taxon>Pseudomonadaceae</taxon>
        <taxon>Pseudomonas</taxon>
    </lineage>
</organism>